<feature type="domain" description="Xylose isomerase-like TIM barrel" evidence="1">
    <location>
        <begin position="26"/>
        <end position="307"/>
    </location>
</feature>
<proteinExistence type="predicted"/>
<dbReference type="EMBL" id="JAZHXJ010000118">
    <property type="protein sequence ID" value="KAL1873610.1"/>
    <property type="molecule type" value="Genomic_DNA"/>
</dbReference>
<gene>
    <name evidence="2" type="ORF">VTK73DRAFT_797</name>
</gene>
<reference evidence="2 3" key="1">
    <citation type="journal article" date="2024" name="Commun. Biol.">
        <title>Comparative genomic analysis of thermophilic fungi reveals convergent evolutionary adaptations and gene losses.</title>
        <authorList>
            <person name="Steindorff A.S."/>
            <person name="Aguilar-Pontes M.V."/>
            <person name="Robinson A.J."/>
            <person name="Andreopoulos B."/>
            <person name="LaButti K."/>
            <person name="Kuo A."/>
            <person name="Mondo S."/>
            <person name="Riley R."/>
            <person name="Otillar R."/>
            <person name="Haridas S."/>
            <person name="Lipzen A."/>
            <person name="Grimwood J."/>
            <person name="Schmutz J."/>
            <person name="Clum A."/>
            <person name="Reid I.D."/>
            <person name="Moisan M.C."/>
            <person name="Butler G."/>
            <person name="Nguyen T.T.M."/>
            <person name="Dewar K."/>
            <person name="Conant G."/>
            <person name="Drula E."/>
            <person name="Henrissat B."/>
            <person name="Hansel C."/>
            <person name="Singer S."/>
            <person name="Hutchinson M.I."/>
            <person name="de Vries R.P."/>
            <person name="Natvig D.O."/>
            <person name="Powell A.J."/>
            <person name="Tsang A."/>
            <person name="Grigoriev I.V."/>
        </authorList>
    </citation>
    <scope>NUCLEOTIDE SEQUENCE [LARGE SCALE GENOMIC DNA]</scope>
    <source>
        <strain evidence="2 3">ATCC 24622</strain>
    </source>
</reference>
<dbReference type="Proteomes" id="UP001586593">
    <property type="component" value="Unassembled WGS sequence"/>
</dbReference>
<protein>
    <recommendedName>
        <fullName evidence="1">Xylose isomerase-like TIM barrel domain-containing protein</fullName>
    </recommendedName>
</protein>
<dbReference type="InterPro" id="IPR036237">
    <property type="entry name" value="Xyl_isomerase-like_sf"/>
</dbReference>
<dbReference type="SUPFAM" id="SSF51658">
    <property type="entry name" value="Xylose isomerase-like"/>
    <property type="match status" value="1"/>
</dbReference>
<sequence length="335" mass="37803">MALRPAIATVSLGRSTAGHTLFQKLELAASQSFEGVELFYECLEHHAQSLPGGLTEDNLLLAARQTRLECDRLRLEIVSLQPFVFAEGLTSPEARRRVIDRLHFWFELASLLRTDLIQIPTNFLREGTTGDLDRIATDLTEFARLGLEQTPVIRFAYEGVAWGTHIDTWDGTWEMVKRVDLPNFGLCLDTFHIAGRVWADPTSPTGQVVDGDRNLALSLQKMSDELDISKVFYIQVGDAEKLHNPLRPGHALYVADQPERMTWSRSARLFPFETDKGAYLPVTKVLDVLINKKGYRGWVSLEAFSTELSVKDESVPVRWVQRARTSWALLTSVYG</sequence>
<dbReference type="Gene3D" id="3.20.20.150">
    <property type="entry name" value="Divalent-metal-dependent TIM barrel enzymes"/>
    <property type="match status" value="1"/>
</dbReference>
<comment type="caution">
    <text evidence="2">The sequence shown here is derived from an EMBL/GenBank/DDBJ whole genome shotgun (WGS) entry which is preliminary data.</text>
</comment>
<evidence type="ECO:0000259" key="1">
    <source>
        <dbReference type="Pfam" id="PF01261"/>
    </source>
</evidence>
<accession>A0ABR3XCD5</accession>
<organism evidence="2 3">
    <name type="scientific">Phialemonium thermophilum</name>
    <dbReference type="NCBI Taxonomy" id="223376"/>
    <lineage>
        <taxon>Eukaryota</taxon>
        <taxon>Fungi</taxon>
        <taxon>Dikarya</taxon>
        <taxon>Ascomycota</taxon>
        <taxon>Pezizomycotina</taxon>
        <taxon>Sordariomycetes</taxon>
        <taxon>Sordariomycetidae</taxon>
        <taxon>Cephalothecales</taxon>
        <taxon>Cephalothecaceae</taxon>
        <taxon>Phialemonium</taxon>
    </lineage>
</organism>
<evidence type="ECO:0000313" key="3">
    <source>
        <dbReference type="Proteomes" id="UP001586593"/>
    </source>
</evidence>
<dbReference type="PANTHER" id="PTHR12110">
    <property type="entry name" value="HYDROXYPYRUVATE ISOMERASE"/>
    <property type="match status" value="1"/>
</dbReference>
<dbReference type="PANTHER" id="PTHR12110:SF21">
    <property type="entry name" value="XYLOSE ISOMERASE-LIKE TIM BARREL DOMAIN-CONTAINING PROTEIN"/>
    <property type="match status" value="1"/>
</dbReference>
<evidence type="ECO:0000313" key="2">
    <source>
        <dbReference type="EMBL" id="KAL1873610.1"/>
    </source>
</evidence>
<name>A0ABR3XCD5_9PEZI</name>
<dbReference type="InterPro" id="IPR050312">
    <property type="entry name" value="IolE/XylAMocC-like"/>
</dbReference>
<dbReference type="Pfam" id="PF01261">
    <property type="entry name" value="AP_endonuc_2"/>
    <property type="match status" value="1"/>
</dbReference>
<keyword evidence="3" id="KW-1185">Reference proteome</keyword>
<dbReference type="InterPro" id="IPR013022">
    <property type="entry name" value="Xyl_isomerase-like_TIM-brl"/>
</dbReference>